<reference evidence="2 3" key="1">
    <citation type="submission" date="2018-07" db="EMBL/GenBank/DDBJ databases">
        <title>Leeuwenhoekiella genomics.</title>
        <authorList>
            <person name="Tahon G."/>
            <person name="Willems A."/>
        </authorList>
    </citation>
    <scope>NUCLEOTIDE SEQUENCE [LARGE SCALE GENOMIC DNA]</scope>
    <source>
        <strain evidence="2 3">R-50232</strain>
    </source>
</reference>
<dbReference type="OrthoDB" id="1149279at2"/>
<dbReference type="SUPFAM" id="SSF54913">
    <property type="entry name" value="GlnB-like"/>
    <property type="match status" value="1"/>
</dbReference>
<evidence type="ECO:0000313" key="3">
    <source>
        <dbReference type="Proteomes" id="UP000289821"/>
    </source>
</evidence>
<evidence type="ECO:0000313" key="2">
    <source>
        <dbReference type="EMBL" id="RXG14193.1"/>
    </source>
</evidence>
<dbReference type="Pfam" id="PF09413">
    <property type="entry name" value="DUF2007"/>
    <property type="match status" value="1"/>
</dbReference>
<protein>
    <submittedName>
        <fullName evidence="2">Putative signal transducing protein</fullName>
    </submittedName>
</protein>
<gene>
    <name evidence="2" type="ORF">DSM04_104301</name>
</gene>
<sequence>MEDYLKIMTNTSIIINRIAFLLDQENISTRIKDHVESARLGGFGIPQNDIELYVYKADFERAQEIIDKTDIAVDQ</sequence>
<dbReference type="AlphaFoldDB" id="A0A4Q0NUE9"/>
<dbReference type="InterPro" id="IPR011322">
    <property type="entry name" value="N-reg_PII-like_a/b"/>
</dbReference>
<proteinExistence type="predicted"/>
<dbReference type="RefSeq" id="WP_128761608.1">
    <property type="nucleotide sequence ID" value="NZ_QOVI01000004.1"/>
</dbReference>
<keyword evidence="3" id="KW-1185">Reference proteome</keyword>
<name>A0A4Q0NUE9_9FLAO</name>
<evidence type="ECO:0000259" key="1">
    <source>
        <dbReference type="Pfam" id="PF09413"/>
    </source>
</evidence>
<accession>A0A4Q0NUE9</accession>
<dbReference type="InterPro" id="IPR018551">
    <property type="entry name" value="DUF2007"/>
</dbReference>
<dbReference type="Proteomes" id="UP000289821">
    <property type="component" value="Unassembled WGS sequence"/>
</dbReference>
<organism evidence="2 3">
    <name type="scientific">Leeuwenhoekiella aestuarii</name>
    <dbReference type="NCBI Taxonomy" id="2249426"/>
    <lineage>
        <taxon>Bacteria</taxon>
        <taxon>Pseudomonadati</taxon>
        <taxon>Bacteroidota</taxon>
        <taxon>Flavobacteriia</taxon>
        <taxon>Flavobacteriales</taxon>
        <taxon>Flavobacteriaceae</taxon>
        <taxon>Leeuwenhoekiella</taxon>
    </lineage>
</organism>
<feature type="domain" description="DUF2007" evidence="1">
    <location>
        <begin position="9"/>
        <end position="67"/>
    </location>
</feature>
<comment type="caution">
    <text evidence="2">The sequence shown here is derived from an EMBL/GenBank/DDBJ whole genome shotgun (WGS) entry which is preliminary data.</text>
</comment>
<dbReference type="EMBL" id="QOVI01000004">
    <property type="protein sequence ID" value="RXG14193.1"/>
    <property type="molecule type" value="Genomic_DNA"/>
</dbReference>